<name>U4U3A4_DENPD</name>
<dbReference type="GO" id="GO:0032436">
    <property type="term" value="P:positive regulation of proteasomal ubiquitin-dependent protein catabolic process"/>
    <property type="evidence" value="ECO:0007669"/>
    <property type="project" value="TreeGrafter"/>
</dbReference>
<dbReference type="AlphaFoldDB" id="U4U3A4"/>
<dbReference type="Gene3D" id="3.30.200.20">
    <property type="entry name" value="Phosphorylase Kinase, domain 1"/>
    <property type="match status" value="1"/>
</dbReference>
<proteinExistence type="predicted"/>
<sequence>MPMGMPDNPVHIVSRDNHSLISAHYRMDSQPLIQSLHEVVVGQRYLYLVFPKAHGDLHSYVRQRKRLRESEARRLFRQIAETVRLCHENGIVLRDLKLRKFVFANPEK</sequence>
<dbReference type="EMBL" id="KB631657">
    <property type="protein sequence ID" value="ERL85086.1"/>
    <property type="molecule type" value="Genomic_DNA"/>
</dbReference>
<feature type="domain" description="Protein kinase" evidence="1">
    <location>
        <begin position="1"/>
        <end position="108"/>
    </location>
</feature>
<dbReference type="GO" id="GO:0004672">
    <property type="term" value="F:protein kinase activity"/>
    <property type="evidence" value="ECO:0007669"/>
    <property type="project" value="InterPro"/>
</dbReference>
<evidence type="ECO:0000259" key="1">
    <source>
        <dbReference type="PROSITE" id="PS50011"/>
    </source>
</evidence>
<dbReference type="Proteomes" id="UP000030742">
    <property type="component" value="Unassembled WGS sequence"/>
</dbReference>
<dbReference type="InterPro" id="IPR011009">
    <property type="entry name" value="Kinase-like_dom_sf"/>
</dbReference>
<dbReference type="PANTHER" id="PTHR22961">
    <property type="entry name" value="SER/THR PROTEIN KINASE-TRB"/>
    <property type="match status" value="1"/>
</dbReference>
<dbReference type="OrthoDB" id="410920at2759"/>
<dbReference type="GO" id="GO:0031434">
    <property type="term" value="F:mitogen-activated protein kinase kinase binding"/>
    <property type="evidence" value="ECO:0007669"/>
    <property type="project" value="TreeGrafter"/>
</dbReference>
<dbReference type="STRING" id="77166.U4U3A4"/>
<dbReference type="InterPro" id="IPR024104">
    <property type="entry name" value="Tribbles/Ser_Thr_kinase_40"/>
</dbReference>
<protein>
    <recommendedName>
        <fullName evidence="1">Protein kinase domain-containing protein</fullName>
    </recommendedName>
</protein>
<organism evidence="2 3">
    <name type="scientific">Dendroctonus ponderosae</name>
    <name type="common">Mountain pine beetle</name>
    <dbReference type="NCBI Taxonomy" id="77166"/>
    <lineage>
        <taxon>Eukaryota</taxon>
        <taxon>Metazoa</taxon>
        <taxon>Ecdysozoa</taxon>
        <taxon>Arthropoda</taxon>
        <taxon>Hexapoda</taxon>
        <taxon>Insecta</taxon>
        <taxon>Pterygota</taxon>
        <taxon>Neoptera</taxon>
        <taxon>Endopterygota</taxon>
        <taxon>Coleoptera</taxon>
        <taxon>Polyphaga</taxon>
        <taxon>Cucujiformia</taxon>
        <taxon>Curculionidae</taxon>
        <taxon>Scolytinae</taxon>
        <taxon>Dendroctonus</taxon>
    </lineage>
</organism>
<dbReference type="GO" id="GO:0005634">
    <property type="term" value="C:nucleus"/>
    <property type="evidence" value="ECO:0007669"/>
    <property type="project" value="TreeGrafter"/>
</dbReference>
<gene>
    <name evidence="2" type="ORF">D910_02508</name>
</gene>
<dbReference type="Pfam" id="PF00069">
    <property type="entry name" value="Pkinase"/>
    <property type="match status" value="1"/>
</dbReference>
<dbReference type="Gene3D" id="1.10.510.10">
    <property type="entry name" value="Transferase(Phosphotransferase) domain 1"/>
    <property type="match status" value="1"/>
</dbReference>
<dbReference type="SUPFAM" id="SSF56112">
    <property type="entry name" value="Protein kinase-like (PK-like)"/>
    <property type="match status" value="1"/>
</dbReference>
<dbReference type="InterPro" id="IPR000719">
    <property type="entry name" value="Prot_kinase_dom"/>
</dbReference>
<reference evidence="2 3" key="1">
    <citation type="journal article" date="2013" name="Genome Biol.">
        <title>Draft genome of the mountain pine beetle, Dendroctonus ponderosae Hopkins, a major forest pest.</title>
        <authorList>
            <person name="Keeling C.I."/>
            <person name="Yuen M.M."/>
            <person name="Liao N.Y."/>
            <person name="Docking T.R."/>
            <person name="Chan S.K."/>
            <person name="Taylor G.A."/>
            <person name="Palmquist D.L."/>
            <person name="Jackman S.D."/>
            <person name="Nguyen A."/>
            <person name="Li M."/>
            <person name="Henderson H."/>
            <person name="Janes J.K."/>
            <person name="Zhao Y."/>
            <person name="Pandoh P."/>
            <person name="Moore R."/>
            <person name="Sperling F.A."/>
            <person name="Huber D.P."/>
            <person name="Birol I."/>
            <person name="Jones S.J."/>
            <person name="Bohlmann J."/>
        </authorList>
    </citation>
    <scope>NUCLEOTIDE SEQUENCE</scope>
</reference>
<dbReference type="PROSITE" id="PS50011">
    <property type="entry name" value="PROTEIN_KINASE_DOM"/>
    <property type="match status" value="1"/>
</dbReference>
<evidence type="ECO:0000313" key="2">
    <source>
        <dbReference type="EMBL" id="ERL85086.1"/>
    </source>
</evidence>
<dbReference type="GO" id="GO:0005524">
    <property type="term" value="F:ATP binding"/>
    <property type="evidence" value="ECO:0007669"/>
    <property type="project" value="InterPro"/>
</dbReference>
<evidence type="ECO:0000313" key="3">
    <source>
        <dbReference type="Proteomes" id="UP000030742"/>
    </source>
</evidence>
<accession>U4U3A4</accession>
<dbReference type="PANTHER" id="PTHR22961:SF13">
    <property type="entry name" value="TRIBBLES"/>
    <property type="match status" value="1"/>
</dbReference>